<dbReference type="KEGG" id="bgx:ESN35_07505"/>
<evidence type="ECO:0000256" key="1">
    <source>
        <dbReference type="RuleBase" id="RU362001"/>
    </source>
</evidence>
<proteinExistence type="inferred from homology"/>
<dbReference type="eggNOG" id="COG4842">
    <property type="taxonomic scope" value="Bacteria"/>
</dbReference>
<dbReference type="EMBL" id="DYUX01000009">
    <property type="protein sequence ID" value="HJG41174.1"/>
    <property type="molecule type" value="Genomic_DNA"/>
</dbReference>
<sequence>MAQYQVDPERIQSSSAAVSASIASIREATGGMVANLNALQDAWRGTAATQFASVFTQWHAAQQQMEASLESIQNALTQASMVYADAEMQASRLFAAG</sequence>
<dbReference type="Proteomes" id="UP000029046">
    <property type="component" value="Unassembled WGS sequence"/>
</dbReference>
<dbReference type="OrthoDB" id="4231069at2"/>
<comment type="similarity">
    <text evidence="1">Belongs to the WXG100 family.</text>
</comment>
<dbReference type="Proteomes" id="UP000293589">
    <property type="component" value="Chromosome"/>
</dbReference>
<protein>
    <recommendedName>
        <fullName evidence="1">ESAT-6-like protein</fullName>
    </recommendedName>
</protein>
<reference evidence="4 6" key="2">
    <citation type="submission" date="2019-01" db="EMBL/GenBank/DDBJ databases">
        <title>Complete genome sequence of Bifidobacterium gallinarum CACC 514.</title>
        <authorList>
            <person name="Jung M."/>
        </authorList>
    </citation>
    <scope>NUCLEOTIDE SEQUENCE [LARGE SCALE GENOMIC DNA]</scope>
    <source>
        <strain evidence="4 6">CACC 514</strain>
    </source>
</reference>
<dbReference type="Pfam" id="PF06013">
    <property type="entry name" value="WXG100"/>
    <property type="match status" value="1"/>
</dbReference>
<name>A0A087APV5_9BIFI</name>
<dbReference type="STRING" id="78344.BIGA_1276"/>
<evidence type="ECO:0000313" key="2">
    <source>
        <dbReference type="EMBL" id="HJG41174.1"/>
    </source>
</evidence>
<organism evidence="3 5">
    <name type="scientific">Bifidobacterium pullorum subsp. gallinarum</name>
    <dbReference type="NCBI Taxonomy" id="78344"/>
    <lineage>
        <taxon>Bacteria</taxon>
        <taxon>Bacillati</taxon>
        <taxon>Actinomycetota</taxon>
        <taxon>Actinomycetes</taxon>
        <taxon>Bifidobacteriales</taxon>
        <taxon>Bifidobacteriaceae</taxon>
        <taxon>Bifidobacterium</taxon>
    </lineage>
</organism>
<evidence type="ECO:0000313" key="3">
    <source>
        <dbReference type="EMBL" id="KFI60805.1"/>
    </source>
</evidence>
<reference evidence="3 5" key="1">
    <citation type="submission" date="2014-03" db="EMBL/GenBank/DDBJ databases">
        <title>Genomics of Bifidobacteria.</title>
        <authorList>
            <person name="Ventura M."/>
            <person name="Milani C."/>
            <person name="Lugli G.A."/>
        </authorList>
    </citation>
    <scope>NUCLEOTIDE SEQUENCE [LARGE SCALE GENOMIC DNA]</scope>
    <source>
        <strain evidence="3 5">LMG 11586</strain>
    </source>
</reference>
<evidence type="ECO:0000313" key="5">
    <source>
        <dbReference type="Proteomes" id="UP000029046"/>
    </source>
</evidence>
<dbReference type="EMBL" id="CP035464">
    <property type="protein sequence ID" value="QAY33271.1"/>
    <property type="molecule type" value="Genomic_DNA"/>
</dbReference>
<reference evidence="2" key="4">
    <citation type="submission" date="2021-09" db="EMBL/GenBank/DDBJ databases">
        <authorList>
            <person name="Gilroy R."/>
        </authorList>
    </citation>
    <scope>NUCLEOTIDE SEQUENCE</scope>
    <source>
        <strain evidence="2">ChiBcolR7-4860</strain>
    </source>
</reference>
<dbReference type="SUPFAM" id="SSF140453">
    <property type="entry name" value="EsxAB dimer-like"/>
    <property type="match status" value="1"/>
</dbReference>
<dbReference type="NCBIfam" id="TIGR03930">
    <property type="entry name" value="WXG100_ESAT6"/>
    <property type="match status" value="1"/>
</dbReference>
<dbReference type="AlphaFoldDB" id="A0A087APV5"/>
<accession>A0A087APV5</accession>
<evidence type="ECO:0000313" key="4">
    <source>
        <dbReference type="EMBL" id="QAY33271.1"/>
    </source>
</evidence>
<reference evidence="2" key="3">
    <citation type="journal article" date="2021" name="PeerJ">
        <title>Extensive microbial diversity within the chicken gut microbiome revealed by metagenomics and culture.</title>
        <authorList>
            <person name="Gilroy R."/>
            <person name="Ravi A."/>
            <person name="Getino M."/>
            <person name="Pursley I."/>
            <person name="Horton D.L."/>
            <person name="Alikhan N.F."/>
            <person name="Baker D."/>
            <person name="Gharbi K."/>
            <person name="Hall N."/>
            <person name="Watson M."/>
            <person name="Adriaenssens E.M."/>
            <person name="Foster-Nyarko E."/>
            <person name="Jarju S."/>
            <person name="Secka A."/>
            <person name="Antonio M."/>
            <person name="Oren A."/>
            <person name="Chaudhuri R.R."/>
            <person name="La Ragione R."/>
            <person name="Hildebrand F."/>
            <person name="Pallen M.J."/>
        </authorList>
    </citation>
    <scope>NUCLEOTIDE SEQUENCE</scope>
    <source>
        <strain evidence="2">ChiBcolR7-4860</strain>
    </source>
</reference>
<dbReference type="InterPro" id="IPR010310">
    <property type="entry name" value="T7SS_ESAT-6-like"/>
</dbReference>
<dbReference type="RefSeq" id="WP_033506508.1">
    <property type="nucleotide sequence ID" value="NZ_CP035464.1"/>
</dbReference>
<dbReference type="Gene3D" id="1.10.287.1060">
    <property type="entry name" value="ESAT-6-like"/>
    <property type="match status" value="1"/>
</dbReference>
<keyword evidence="5" id="KW-1185">Reference proteome</keyword>
<dbReference type="Proteomes" id="UP000786560">
    <property type="component" value="Unassembled WGS sequence"/>
</dbReference>
<evidence type="ECO:0000313" key="6">
    <source>
        <dbReference type="Proteomes" id="UP000293589"/>
    </source>
</evidence>
<dbReference type="EMBL" id="JGYX01000003">
    <property type="protein sequence ID" value="KFI60805.1"/>
    <property type="molecule type" value="Genomic_DNA"/>
</dbReference>
<dbReference type="InterPro" id="IPR036689">
    <property type="entry name" value="ESAT-6-like_sf"/>
</dbReference>
<gene>
    <name evidence="3" type="ORF">BIGA_1276</name>
    <name evidence="4" type="ORF">ESN35_07505</name>
    <name evidence="2" type="ORF">K8U73_02095</name>
</gene>